<dbReference type="GO" id="GO:0006260">
    <property type="term" value="P:DNA replication"/>
    <property type="evidence" value="ECO:0007669"/>
    <property type="project" value="InterPro"/>
</dbReference>
<evidence type="ECO:0000256" key="15">
    <source>
        <dbReference type="ARBA" id="ARBA00034617"/>
    </source>
</evidence>
<keyword evidence="8 20" id="KW-0347">Helicase</keyword>
<dbReference type="FunFam" id="3.40.50.300:FF:000156">
    <property type="entry name" value="ATP-dependent DNA helicase recQ"/>
    <property type="match status" value="1"/>
</dbReference>
<comment type="catalytic activity">
    <reaction evidence="15">
        <text>Couples ATP hydrolysis with the unwinding of duplex DNA by translocating in the 3'-5' direction.</text>
        <dbReference type="EC" id="5.6.2.4"/>
    </reaction>
</comment>
<dbReference type="PROSITE" id="PS51194">
    <property type="entry name" value="HELICASE_CTER"/>
    <property type="match status" value="1"/>
</dbReference>
<dbReference type="GO" id="GO:0005737">
    <property type="term" value="C:cytoplasm"/>
    <property type="evidence" value="ECO:0007669"/>
    <property type="project" value="TreeGrafter"/>
</dbReference>
<reference evidence="20 21" key="1">
    <citation type="submission" date="2020-08" db="EMBL/GenBank/DDBJ databases">
        <title>Genomic Encyclopedia of Type Strains, Phase III (KMG-III): the genomes of soil and plant-associated and newly described type strains.</title>
        <authorList>
            <person name="Whitman W."/>
        </authorList>
    </citation>
    <scope>NUCLEOTIDE SEQUENCE [LARGE SCALE GENOMIC DNA]</scope>
    <source>
        <strain evidence="20 21">CECT 8075</strain>
    </source>
</reference>
<dbReference type="PANTHER" id="PTHR13710:SF105">
    <property type="entry name" value="ATP-DEPENDENT DNA HELICASE Q1"/>
    <property type="match status" value="1"/>
</dbReference>
<keyword evidence="10" id="KW-0067">ATP-binding</keyword>
<evidence type="ECO:0000256" key="1">
    <source>
        <dbReference type="ARBA" id="ARBA00001946"/>
    </source>
</evidence>
<evidence type="ECO:0000256" key="2">
    <source>
        <dbReference type="ARBA" id="ARBA00001947"/>
    </source>
</evidence>
<dbReference type="EC" id="5.6.2.4" evidence="16"/>
<dbReference type="CDD" id="cd18794">
    <property type="entry name" value="SF2_C_RecQ"/>
    <property type="match status" value="1"/>
</dbReference>
<keyword evidence="12" id="KW-0233">DNA recombination</keyword>
<dbReference type="GO" id="GO:0009378">
    <property type="term" value="F:four-way junction helicase activity"/>
    <property type="evidence" value="ECO:0007669"/>
    <property type="project" value="TreeGrafter"/>
</dbReference>
<feature type="domain" description="HRDC" evidence="17">
    <location>
        <begin position="536"/>
        <end position="616"/>
    </location>
</feature>
<dbReference type="GO" id="GO:0016787">
    <property type="term" value="F:hydrolase activity"/>
    <property type="evidence" value="ECO:0007669"/>
    <property type="project" value="UniProtKB-KW"/>
</dbReference>
<dbReference type="InterPro" id="IPR002121">
    <property type="entry name" value="HRDC_dom"/>
</dbReference>
<evidence type="ECO:0000313" key="20">
    <source>
        <dbReference type="EMBL" id="MBB3207985.1"/>
    </source>
</evidence>
<dbReference type="Gene3D" id="3.40.50.300">
    <property type="entry name" value="P-loop containing nucleotide triphosphate hydrolases"/>
    <property type="match status" value="2"/>
</dbReference>
<dbReference type="CDD" id="cd17920">
    <property type="entry name" value="DEXHc_RecQ"/>
    <property type="match status" value="1"/>
</dbReference>
<evidence type="ECO:0000256" key="11">
    <source>
        <dbReference type="ARBA" id="ARBA00023125"/>
    </source>
</evidence>
<keyword evidence="11" id="KW-0238">DNA-binding</keyword>
<dbReference type="InterPro" id="IPR029491">
    <property type="entry name" value="Helicase_HTH"/>
</dbReference>
<dbReference type="InterPro" id="IPR032284">
    <property type="entry name" value="RecQ_Zn-bd"/>
</dbReference>
<dbReference type="InterPro" id="IPR018982">
    <property type="entry name" value="RQC_domain"/>
</dbReference>
<evidence type="ECO:0000259" key="18">
    <source>
        <dbReference type="PROSITE" id="PS51192"/>
    </source>
</evidence>
<evidence type="ECO:0000256" key="14">
    <source>
        <dbReference type="ARBA" id="ARBA00023235"/>
    </source>
</evidence>
<keyword evidence="14" id="KW-0413">Isomerase</keyword>
<dbReference type="InterPro" id="IPR011545">
    <property type="entry name" value="DEAD/DEAH_box_helicase_dom"/>
</dbReference>
<dbReference type="GO" id="GO:0006310">
    <property type="term" value="P:DNA recombination"/>
    <property type="evidence" value="ECO:0007669"/>
    <property type="project" value="UniProtKB-UniRule"/>
</dbReference>
<dbReference type="InterPro" id="IPR027417">
    <property type="entry name" value="P-loop_NTPase"/>
</dbReference>
<dbReference type="InterPro" id="IPR004589">
    <property type="entry name" value="DNA_helicase_ATP-dep_RecQ"/>
</dbReference>
<dbReference type="GO" id="GO:0043590">
    <property type="term" value="C:bacterial nucleoid"/>
    <property type="evidence" value="ECO:0007669"/>
    <property type="project" value="TreeGrafter"/>
</dbReference>
<keyword evidence="5" id="KW-0547">Nucleotide-binding</keyword>
<feature type="domain" description="Helicase ATP-binding" evidence="18">
    <location>
        <begin position="39"/>
        <end position="207"/>
    </location>
</feature>
<dbReference type="SUPFAM" id="SSF47819">
    <property type="entry name" value="HRDC-like"/>
    <property type="match status" value="1"/>
</dbReference>
<organism evidence="20 21">
    <name type="scientific">Aporhodopirellula rubra</name>
    <dbReference type="NCBI Taxonomy" id="980271"/>
    <lineage>
        <taxon>Bacteria</taxon>
        <taxon>Pseudomonadati</taxon>
        <taxon>Planctomycetota</taxon>
        <taxon>Planctomycetia</taxon>
        <taxon>Pirellulales</taxon>
        <taxon>Pirellulaceae</taxon>
        <taxon>Aporhodopirellula</taxon>
    </lineage>
</organism>
<keyword evidence="9" id="KW-0862">Zinc</keyword>
<dbReference type="EMBL" id="JACHXU010000013">
    <property type="protein sequence ID" value="MBB3207985.1"/>
    <property type="molecule type" value="Genomic_DNA"/>
</dbReference>
<dbReference type="SMART" id="SM00487">
    <property type="entry name" value="DEXDc"/>
    <property type="match status" value="1"/>
</dbReference>
<dbReference type="GO" id="GO:0030894">
    <property type="term" value="C:replisome"/>
    <property type="evidence" value="ECO:0007669"/>
    <property type="project" value="TreeGrafter"/>
</dbReference>
<evidence type="ECO:0000256" key="12">
    <source>
        <dbReference type="ARBA" id="ARBA00023172"/>
    </source>
</evidence>
<dbReference type="InterPro" id="IPR010997">
    <property type="entry name" value="HRDC-like_sf"/>
</dbReference>
<keyword evidence="7 20" id="KW-0378">Hydrolase</keyword>
<dbReference type="AlphaFoldDB" id="A0A7W5H7F9"/>
<protein>
    <recommendedName>
        <fullName evidence="16">DNA helicase RecQ</fullName>
        <ecNumber evidence="16">5.6.2.4</ecNumber>
    </recommendedName>
</protein>
<dbReference type="Pfam" id="PF00271">
    <property type="entry name" value="Helicase_C"/>
    <property type="match status" value="1"/>
</dbReference>
<keyword evidence="21" id="KW-1185">Reference proteome</keyword>
<dbReference type="Proteomes" id="UP000536179">
    <property type="component" value="Unassembled WGS sequence"/>
</dbReference>
<dbReference type="PROSITE" id="PS50967">
    <property type="entry name" value="HRDC"/>
    <property type="match status" value="1"/>
</dbReference>
<comment type="caution">
    <text evidence="20">The sequence shown here is derived from an EMBL/GenBank/DDBJ whole genome shotgun (WGS) entry which is preliminary data.</text>
</comment>
<dbReference type="Gene3D" id="1.10.10.10">
    <property type="entry name" value="Winged helix-like DNA-binding domain superfamily/Winged helix DNA-binding domain"/>
    <property type="match status" value="1"/>
</dbReference>
<dbReference type="GO" id="GO:0046872">
    <property type="term" value="F:metal ion binding"/>
    <property type="evidence" value="ECO:0007669"/>
    <property type="project" value="UniProtKB-KW"/>
</dbReference>
<dbReference type="Pfam" id="PF00570">
    <property type="entry name" value="HRDC"/>
    <property type="match status" value="1"/>
</dbReference>
<proteinExistence type="inferred from homology"/>
<keyword evidence="4" id="KW-0479">Metal-binding</keyword>
<dbReference type="NCBIfam" id="TIGR01389">
    <property type="entry name" value="recQ"/>
    <property type="match status" value="1"/>
</dbReference>
<sequence>MSDYKGTELEKNGSIGRARQVLGRVWGFDEFRPLQEEAVTDVIEGRDSVVVLPTGGGKSLCYQVPALVREGMAVVVSPLISLMKDQVDSLVSNGVAAALVNSTQSEEQKRDTAARIRKGEIDLLYLAPERLLTNRTLDFLTTVPISFFAIDEAHCVSNWGHDFRPEYRGLRALKQRFPDASVHAFTATASERVRDDIAEQLNLESPSVLVGSFDRPNLTYRMIRRDNALRQIMNVIDQHRGESGVVYCITRKEVEQTAAALAAEGISALPYHAGLDDQTRQDNQDAFIREKVDVIVATVAFGMGIDKSNVRFVIHAGMPKSIEHYQQESGRAGRDGLASQCILLYSGGDLMTWKRILEMGDRSNFDEAMQNINAMSDLCTGVKCRHAAIVNYFGQEFDVENCNACDVCLGELDTVEDPITLSQKILSCVVRLKERYGVAYTVKVLTGSRDAKIMEAGHDQLSTYNLLGDESASSVRTWVEQLVSQGFLERYGEYNVLRLTSEGRDLLQRKGTVTLTRSTKSSGGRSSRSPVAESWEGVDRGLFDRLRACRSELAAQRKVPAYVIFGDAVLRDLARTRPASQAGLARIKGIGERKLAEFGELFLNEMDAYCQENSLSRDVTVVVGASAPMSKPPRPKSVKGAAALKEVFALFEQGKTIAEVAESVGRAVSTVRGYLNSYIAETGSTDASVWVSPEKITVIESAISASEDGRLKPIHEAIASDDSVSFDVSYEEIRIVVACHSNRVTSGA</sequence>
<name>A0A7W5H7F9_9BACT</name>
<gene>
    <name evidence="20" type="ORF">FHS27_003812</name>
</gene>
<evidence type="ECO:0000256" key="6">
    <source>
        <dbReference type="ARBA" id="ARBA00022763"/>
    </source>
</evidence>
<comment type="cofactor">
    <cofactor evidence="2">
        <name>Zn(2+)</name>
        <dbReference type="ChEBI" id="CHEBI:29105"/>
    </cofactor>
</comment>
<keyword evidence="6" id="KW-0227">DNA damage</keyword>
<dbReference type="Pfam" id="PF16124">
    <property type="entry name" value="RecQ_Zn_bind"/>
    <property type="match status" value="1"/>
</dbReference>
<dbReference type="GO" id="GO:0009432">
    <property type="term" value="P:SOS response"/>
    <property type="evidence" value="ECO:0007669"/>
    <property type="project" value="UniProtKB-UniRule"/>
</dbReference>
<dbReference type="Gene3D" id="1.10.150.80">
    <property type="entry name" value="HRDC domain"/>
    <property type="match status" value="1"/>
</dbReference>
<evidence type="ECO:0000256" key="10">
    <source>
        <dbReference type="ARBA" id="ARBA00022840"/>
    </source>
</evidence>
<evidence type="ECO:0000256" key="4">
    <source>
        <dbReference type="ARBA" id="ARBA00022723"/>
    </source>
</evidence>
<dbReference type="SMART" id="SM00341">
    <property type="entry name" value="HRDC"/>
    <property type="match status" value="1"/>
</dbReference>
<evidence type="ECO:0000256" key="16">
    <source>
        <dbReference type="NCBIfam" id="TIGR01389"/>
    </source>
</evidence>
<evidence type="ECO:0000259" key="19">
    <source>
        <dbReference type="PROSITE" id="PS51194"/>
    </source>
</evidence>
<evidence type="ECO:0000256" key="5">
    <source>
        <dbReference type="ARBA" id="ARBA00022741"/>
    </source>
</evidence>
<feature type="domain" description="Helicase C-terminal" evidence="19">
    <location>
        <begin position="228"/>
        <end position="376"/>
    </location>
</feature>
<dbReference type="SUPFAM" id="SSF52540">
    <property type="entry name" value="P-loop containing nucleoside triphosphate hydrolases"/>
    <property type="match status" value="2"/>
</dbReference>
<dbReference type="GO" id="GO:0003677">
    <property type="term" value="F:DNA binding"/>
    <property type="evidence" value="ECO:0007669"/>
    <property type="project" value="UniProtKB-KW"/>
</dbReference>
<dbReference type="GO" id="GO:0005524">
    <property type="term" value="F:ATP binding"/>
    <property type="evidence" value="ECO:0007669"/>
    <property type="project" value="UniProtKB-KW"/>
</dbReference>
<dbReference type="GO" id="GO:0006281">
    <property type="term" value="P:DNA repair"/>
    <property type="evidence" value="ECO:0007669"/>
    <property type="project" value="UniProtKB-KW"/>
</dbReference>
<dbReference type="RefSeq" id="WP_184306242.1">
    <property type="nucleotide sequence ID" value="NZ_JACHXU010000013.1"/>
</dbReference>
<evidence type="ECO:0000313" key="21">
    <source>
        <dbReference type="Proteomes" id="UP000536179"/>
    </source>
</evidence>
<dbReference type="GO" id="GO:0043138">
    <property type="term" value="F:3'-5' DNA helicase activity"/>
    <property type="evidence" value="ECO:0007669"/>
    <property type="project" value="UniProtKB-EC"/>
</dbReference>
<evidence type="ECO:0000256" key="8">
    <source>
        <dbReference type="ARBA" id="ARBA00022806"/>
    </source>
</evidence>
<dbReference type="InterPro" id="IPR044876">
    <property type="entry name" value="HRDC_dom_sf"/>
</dbReference>
<dbReference type="InterPro" id="IPR006293">
    <property type="entry name" value="DNA_helicase_ATP-dep_RecQ_bac"/>
</dbReference>
<dbReference type="Pfam" id="PF09382">
    <property type="entry name" value="RQC"/>
    <property type="match status" value="1"/>
</dbReference>
<evidence type="ECO:0000256" key="7">
    <source>
        <dbReference type="ARBA" id="ARBA00022801"/>
    </source>
</evidence>
<dbReference type="NCBIfam" id="TIGR00614">
    <property type="entry name" value="recQ_fam"/>
    <property type="match status" value="1"/>
</dbReference>
<evidence type="ECO:0000259" key="17">
    <source>
        <dbReference type="PROSITE" id="PS50967"/>
    </source>
</evidence>
<dbReference type="FunFam" id="3.40.50.300:FF:000296">
    <property type="entry name" value="ATP-dependent DNA helicase RecQ"/>
    <property type="match status" value="1"/>
</dbReference>
<accession>A0A7W5H7F9</accession>
<dbReference type="PANTHER" id="PTHR13710">
    <property type="entry name" value="DNA HELICASE RECQ FAMILY MEMBER"/>
    <property type="match status" value="1"/>
</dbReference>
<evidence type="ECO:0000256" key="13">
    <source>
        <dbReference type="ARBA" id="ARBA00023204"/>
    </source>
</evidence>
<dbReference type="InterPro" id="IPR001650">
    <property type="entry name" value="Helicase_C-like"/>
</dbReference>
<dbReference type="Pfam" id="PF00270">
    <property type="entry name" value="DEAD"/>
    <property type="match status" value="1"/>
</dbReference>
<dbReference type="InterPro" id="IPR014001">
    <property type="entry name" value="Helicase_ATP-bd"/>
</dbReference>
<comment type="similarity">
    <text evidence="3">Belongs to the helicase family. RecQ subfamily.</text>
</comment>
<dbReference type="SMART" id="SM00956">
    <property type="entry name" value="RQC"/>
    <property type="match status" value="1"/>
</dbReference>
<comment type="cofactor">
    <cofactor evidence="1">
        <name>Mg(2+)</name>
        <dbReference type="ChEBI" id="CHEBI:18420"/>
    </cofactor>
</comment>
<dbReference type="PROSITE" id="PS51192">
    <property type="entry name" value="HELICASE_ATP_BIND_1"/>
    <property type="match status" value="1"/>
</dbReference>
<dbReference type="Pfam" id="PF14493">
    <property type="entry name" value="HTH_40"/>
    <property type="match status" value="1"/>
</dbReference>
<evidence type="ECO:0000256" key="9">
    <source>
        <dbReference type="ARBA" id="ARBA00022833"/>
    </source>
</evidence>
<dbReference type="SMART" id="SM00490">
    <property type="entry name" value="HELICc"/>
    <property type="match status" value="1"/>
</dbReference>
<keyword evidence="13" id="KW-0234">DNA repair</keyword>
<dbReference type="InterPro" id="IPR036388">
    <property type="entry name" value="WH-like_DNA-bd_sf"/>
</dbReference>
<evidence type="ECO:0000256" key="3">
    <source>
        <dbReference type="ARBA" id="ARBA00005446"/>
    </source>
</evidence>